<evidence type="ECO:0000313" key="1">
    <source>
        <dbReference type="EMBL" id="ELV13442.1"/>
    </source>
</evidence>
<dbReference type="STRING" id="246437.L8YB03"/>
<dbReference type="InParanoid" id="L8YB03"/>
<dbReference type="eggNOG" id="KOG2177">
    <property type="taxonomic scope" value="Eukaryota"/>
</dbReference>
<reference evidence="2" key="2">
    <citation type="journal article" date="2013" name="Nat. Commun.">
        <title>Genome of the Chinese tree shrew.</title>
        <authorList>
            <person name="Fan Y."/>
            <person name="Huang Z.Y."/>
            <person name="Cao C.C."/>
            <person name="Chen C.S."/>
            <person name="Chen Y.X."/>
            <person name="Fan D.D."/>
            <person name="He J."/>
            <person name="Hou H.L."/>
            <person name="Hu L."/>
            <person name="Hu X.T."/>
            <person name="Jiang X.T."/>
            <person name="Lai R."/>
            <person name="Lang Y.S."/>
            <person name="Liang B."/>
            <person name="Liao S.G."/>
            <person name="Mu D."/>
            <person name="Ma Y.Y."/>
            <person name="Niu Y.Y."/>
            <person name="Sun X.Q."/>
            <person name="Xia J.Q."/>
            <person name="Xiao J."/>
            <person name="Xiong Z.Q."/>
            <person name="Xu L."/>
            <person name="Yang L."/>
            <person name="Zhang Y."/>
            <person name="Zhao W."/>
            <person name="Zhao X.D."/>
            <person name="Zheng Y.T."/>
            <person name="Zhou J.M."/>
            <person name="Zhu Y.B."/>
            <person name="Zhang G.J."/>
            <person name="Wang J."/>
            <person name="Yao Y.G."/>
        </authorList>
    </citation>
    <scope>NUCLEOTIDE SEQUENCE [LARGE SCALE GENOMIC DNA]</scope>
</reference>
<gene>
    <name evidence="1" type="ORF">TREES_T100003501</name>
</gene>
<dbReference type="AlphaFoldDB" id="L8YB03"/>
<evidence type="ECO:0000313" key="2">
    <source>
        <dbReference type="Proteomes" id="UP000011518"/>
    </source>
</evidence>
<name>L8YB03_TUPCH</name>
<organism evidence="1 2">
    <name type="scientific">Tupaia chinensis</name>
    <name type="common">Chinese tree shrew</name>
    <name type="synonym">Tupaia belangeri chinensis</name>
    <dbReference type="NCBI Taxonomy" id="246437"/>
    <lineage>
        <taxon>Eukaryota</taxon>
        <taxon>Metazoa</taxon>
        <taxon>Chordata</taxon>
        <taxon>Craniata</taxon>
        <taxon>Vertebrata</taxon>
        <taxon>Euteleostomi</taxon>
        <taxon>Mammalia</taxon>
        <taxon>Eutheria</taxon>
        <taxon>Euarchontoglires</taxon>
        <taxon>Scandentia</taxon>
        <taxon>Tupaiidae</taxon>
        <taxon>Tupaia</taxon>
    </lineage>
</organism>
<proteinExistence type="predicted"/>
<accession>L8YB03</accession>
<keyword evidence="2" id="KW-1185">Reference proteome</keyword>
<reference evidence="2" key="1">
    <citation type="submission" date="2012-07" db="EMBL/GenBank/DDBJ databases">
        <title>Genome of the Chinese tree shrew, a rising model animal genetically related to primates.</title>
        <authorList>
            <person name="Zhang G."/>
            <person name="Fan Y."/>
            <person name="Yao Y."/>
            <person name="Huang Z."/>
        </authorList>
    </citation>
    <scope>NUCLEOTIDE SEQUENCE [LARGE SCALE GENOMIC DNA]</scope>
</reference>
<sequence>MAAPGARGGSLSGLLPAQTSLEYALLDAVTQQEKDSLVYQYLQKVDGWEQDLSVPEFPEEFESWLCDRLENDGTDSPSRSLKRTLSWQMKLYFTLFGREWYCFAC</sequence>
<dbReference type="Proteomes" id="UP000011518">
    <property type="component" value="Unassembled WGS sequence"/>
</dbReference>
<protein>
    <submittedName>
        <fullName evidence="1">NHL repeat-containing protein 2</fullName>
    </submittedName>
</protein>
<dbReference type="EMBL" id="KB361356">
    <property type="protein sequence ID" value="ELV13442.1"/>
    <property type="molecule type" value="Genomic_DNA"/>
</dbReference>